<dbReference type="PANTHER" id="PTHR33090">
    <property type="entry name" value="DUF3774 DOMAIN PROTEIN-RELATED"/>
    <property type="match status" value="1"/>
</dbReference>
<name>A0A2R6QTP1_ACTCC</name>
<dbReference type="Gramene" id="PSS14447">
    <property type="protein sequence ID" value="PSS14447"/>
    <property type="gene ID" value="CEY00_Acc15015"/>
</dbReference>
<dbReference type="AlphaFoldDB" id="A0A2R6QTP1"/>
<dbReference type="InParanoid" id="A0A2R6QTP1"/>
<feature type="signal peptide" evidence="2">
    <location>
        <begin position="1"/>
        <end position="19"/>
    </location>
</feature>
<sequence length="90" mass="10015">MGSVSKAWIVAVSVGLVEALKDQGFCRWNQTIRSVHQHAKNNLRSIISQANKQSSSSSNPLVSREMGKEEAKKAEESLRELIYLTCWGPN</sequence>
<dbReference type="FunCoup" id="A0A2R6QTP1">
    <property type="interactions" value="998"/>
</dbReference>
<organism evidence="3 4">
    <name type="scientific">Actinidia chinensis var. chinensis</name>
    <name type="common">Chinese soft-hair kiwi</name>
    <dbReference type="NCBI Taxonomy" id="1590841"/>
    <lineage>
        <taxon>Eukaryota</taxon>
        <taxon>Viridiplantae</taxon>
        <taxon>Streptophyta</taxon>
        <taxon>Embryophyta</taxon>
        <taxon>Tracheophyta</taxon>
        <taxon>Spermatophyta</taxon>
        <taxon>Magnoliopsida</taxon>
        <taxon>eudicotyledons</taxon>
        <taxon>Gunneridae</taxon>
        <taxon>Pentapetalae</taxon>
        <taxon>asterids</taxon>
        <taxon>Ericales</taxon>
        <taxon>Actinidiaceae</taxon>
        <taxon>Actinidia</taxon>
    </lineage>
</organism>
<evidence type="ECO:0008006" key="5">
    <source>
        <dbReference type="Google" id="ProtNLM"/>
    </source>
</evidence>
<dbReference type="OMA" id="GICTWIY"/>
<dbReference type="STRING" id="1590841.A0A2R6QTP1"/>
<evidence type="ECO:0000256" key="1">
    <source>
        <dbReference type="SAM" id="MobiDB-lite"/>
    </source>
</evidence>
<feature type="region of interest" description="Disordered" evidence="1">
    <location>
        <begin position="47"/>
        <end position="70"/>
    </location>
</feature>
<dbReference type="OrthoDB" id="691528at2759"/>
<evidence type="ECO:0000256" key="2">
    <source>
        <dbReference type="SAM" id="SignalP"/>
    </source>
</evidence>
<keyword evidence="4" id="KW-1185">Reference proteome</keyword>
<feature type="chain" id="PRO_5015337082" description="Wound-responsive family protein" evidence="2">
    <location>
        <begin position="20"/>
        <end position="90"/>
    </location>
</feature>
<reference evidence="4" key="2">
    <citation type="journal article" date="2018" name="BMC Genomics">
        <title>A manually annotated Actinidia chinensis var. chinensis (kiwifruit) genome highlights the challenges associated with draft genomes and gene prediction in plants.</title>
        <authorList>
            <person name="Pilkington S.M."/>
            <person name="Crowhurst R."/>
            <person name="Hilario E."/>
            <person name="Nardozza S."/>
            <person name="Fraser L."/>
            <person name="Peng Y."/>
            <person name="Gunaseelan K."/>
            <person name="Simpson R."/>
            <person name="Tahir J."/>
            <person name="Deroles S.C."/>
            <person name="Templeton K."/>
            <person name="Luo Z."/>
            <person name="Davy M."/>
            <person name="Cheng C."/>
            <person name="McNeilage M."/>
            <person name="Scaglione D."/>
            <person name="Liu Y."/>
            <person name="Zhang Q."/>
            <person name="Datson P."/>
            <person name="De Silva N."/>
            <person name="Gardiner S.E."/>
            <person name="Bassett H."/>
            <person name="Chagne D."/>
            <person name="McCallum J."/>
            <person name="Dzierzon H."/>
            <person name="Deng C."/>
            <person name="Wang Y.Y."/>
            <person name="Barron L."/>
            <person name="Manako K."/>
            <person name="Bowen J."/>
            <person name="Foster T.M."/>
            <person name="Erridge Z.A."/>
            <person name="Tiffin H."/>
            <person name="Waite C.N."/>
            <person name="Davies K.M."/>
            <person name="Grierson E.P."/>
            <person name="Laing W.A."/>
            <person name="Kirk R."/>
            <person name="Chen X."/>
            <person name="Wood M."/>
            <person name="Montefiori M."/>
            <person name="Brummell D.A."/>
            <person name="Schwinn K.E."/>
            <person name="Catanach A."/>
            <person name="Fullerton C."/>
            <person name="Li D."/>
            <person name="Meiyalaghan S."/>
            <person name="Nieuwenhuizen N."/>
            <person name="Read N."/>
            <person name="Prakash R."/>
            <person name="Hunter D."/>
            <person name="Zhang H."/>
            <person name="McKenzie M."/>
            <person name="Knabel M."/>
            <person name="Harris A."/>
            <person name="Allan A.C."/>
            <person name="Gleave A."/>
            <person name="Chen A."/>
            <person name="Janssen B.J."/>
            <person name="Plunkett B."/>
            <person name="Ampomah-Dwamena C."/>
            <person name="Voogd C."/>
            <person name="Leif D."/>
            <person name="Lafferty D."/>
            <person name="Souleyre E.J.F."/>
            <person name="Varkonyi-Gasic E."/>
            <person name="Gambi F."/>
            <person name="Hanley J."/>
            <person name="Yao J.L."/>
            <person name="Cheung J."/>
            <person name="David K.M."/>
            <person name="Warren B."/>
            <person name="Marsh K."/>
            <person name="Snowden K.C."/>
            <person name="Lin-Wang K."/>
            <person name="Brian L."/>
            <person name="Martinez-Sanchez M."/>
            <person name="Wang M."/>
            <person name="Ileperuma N."/>
            <person name="Macnee N."/>
            <person name="Campin R."/>
            <person name="McAtee P."/>
            <person name="Drummond R.S.M."/>
            <person name="Espley R.V."/>
            <person name="Ireland H.S."/>
            <person name="Wu R."/>
            <person name="Atkinson R.G."/>
            <person name="Karunairetnam S."/>
            <person name="Bulley S."/>
            <person name="Chunkath S."/>
            <person name="Hanley Z."/>
            <person name="Storey R."/>
            <person name="Thrimawithana A.H."/>
            <person name="Thomson S."/>
            <person name="David C."/>
            <person name="Testolin R."/>
            <person name="Huang H."/>
            <person name="Hellens R.P."/>
            <person name="Schaffer R.J."/>
        </authorList>
    </citation>
    <scope>NUCLEOTIDE SEQUENCE [LARGE SCALE GENOMIC DNA]</scope>
    <source>
        <strain evidence="4">cv. Red5</strain>
    </source>
</reference>
<accession>A0A2R6QTP1</accession>
<protein>
    <recommendedName>
        <fullName evidence="5">Wound-responsive family protein</fullName>
    </recommendedName>
</protein>
<feature type="compositionally biased region" description="Low complexity" evidence="1">
    <location>
        <begin position="47"/>
        <end position="59"/>
    </location>
</feature>
<dbReference type="InterPro" id="IPR022251">
    <property type="entry name" value="DUF3774_wound-induced"/>
</dbReference>
<gene>
    <name evidence="3" type="ORF">CEY00_Acc15015</name>
</gene>
<comment type="caution">
    <text evidence="3">The sequence shown here is derived from an EMBL/GenBank/DDBJ whole genome shotgun (WGS) entry which is preliminary data.</text>
</comment>
<evidence type="ECO:0000313" key="4">
    <source>
        <dbReference type="Proteomes" id="UP000241394"/>
    </source>
</evidence>
<dbReference type="EMBL" id="NKQK01000013">
    <property type="protein sequence ID" value="PSS14447.1"/>
    <property type="molecule type" value="Genomic_DNA"/>
</dbReference>
<evidence type="ECO:0000313" key="3">
    <source>
        <dbReference type="EMBL" id="PSS14447.1"/>
    </source>
</evidence>
<reference evidence="3 4" key="1">
    <citation type="submission" date="2017-07" db="EMBL/GenBank/DDBJ databases">
        <title>An improved, manually edited Actinidia chinensis var. chinensis (kiwifruit) genome highlights the challenges associated with draft genomes and gene prediction in plants.</title>
        <authorList>
            <person name="Pilkington S."/>
            <person name="Crowhurst R."/>
            <person name="Hilario E."/>
            <person name="Nardozza S."/>
            <person name="Fraser L."/>
            <person name="Peng Y."/>
            <person name="Gunaseelan K."/>
            <person name="Simpson R."/>
            <person name="Tahir J."/>
            <person name="Deroles S."/>
            <person name="Templeton K."/>
            <person name="Luo Z."/>
            <person name="Davy M."/>
            <person name="Cheng C."/>
            <person name="Mcneilage M."/>
            <person name="Scaglione D."/>
            <person name="Liu Y."/>
            <person name="Zhang Q."/>
            <person name="Datson P."/>
            <person name="De Silva N."/>
            <person name="Gardiner S."/>
            <person name="Bassett H."/>
            <person name="Chagne D."/>
            <person name="Mccallum J."/>
            <person name="Dzierzon H."/>
            <person name="Deng C."/>
            <person name="Wang Y.-Y."/>
            <person name="Barron N."/>
            <person name="Manako K."/>
            <person name="Bowen J."/>
            <person name="Foster T."/>
            <person name="Erridge Z."/>
            <person name="Tiffin H."/>
            <person name="Waite C."/>
            <person name="Davies K."/>
            <person name="Grierson E."/>
            <person name="Laing W."/>
            <person name="Kirk R."/>
            <person name="Chen X."/>
            <person name="Wood M."/>
            <person name="Montefiori M."/>
            <person name="Brummell D."/>
            <person name="Schwinn K."/>
            <person name="Catanach A."/>
            <person name="Fullerton C."/>
            <person name="Li D."/>
            <person name="Meiyalaghan S."/>
            <person name="Nieuwenhuizen N."/>
            <person name="Read N."/>
            <person name="Prakash R."/>
            <person name="Hunter D."/>
            <person name="Zhang H."/>
            <person name="Mckenzie M."/>
            <person name="Knabel M."/>
            <person name="Harris A."/>
            <person name="Allan A."/>
            <person name="Chen A."/>
            <person name="Janssen B."/>
            <person name="Plunkett B."/>
            <person name="Dwamena C."/>
            <person name="Voogd C."/>
            <person name="Leif D."/>
            <person name="Lafferty D."/>
            <person name="Souleyre E."/>
            <person name="Varkonyi-Gasic E."/>
            <person name="Gambi F."/>
            <person name="Hanley J."/>
            <person name="Yao J.-L."/>
            <person name="Cheung J."/>
            <person name="David K."/>
            <person name="Warren B."/>
            <person name="Marsh K."/>
            <person name="Snowden K."/>
            <person name="Lin-Wang K."/>
            <person name="Brian L."/>
            <person name="Martinez-Sanchez M."/>
            <person name="Wang M."/>
            <person name="Ileperuma N."/>
            <person name="Macnee N."/>
            <person name="Campin R."/>
            <person name="Mcatee P."/>
            <person name="Drummond R."/>
            <person name="Espley R."/>
            <person name="Ireland H."/>
            <person name="Wu R."/>
            <person name="Atkinson R."/>
            <person name="Karunairetnam S."/>
            <person name="Bulley S."/>
            <person name="Chunkath S."/>
            <person name="Hanley Z."/>
            <person name="Storey R."/>
            <person name="Thrimawithana A."/>
            <person name="Thomson S."/>
            <person name="David C."/>
            <person name="Testolin R."/>
        </authorList>
    </citation>
    <scope>NUCLEOTIDE SEQUENCE [LARGE SCALE GENOMIC DNA]</scope>
    <source>
        <strain evidence="4">cv. Red5</strain>
        <tissue evidence="3">Young leaf</tissue>
    </source>
</reference>
<keyword evidence="2" id="KW-0732">Signal</keyword>
<dbReference type="Pfam" id="PF12609">
    <property type="entry name" value="DUF3774"/>
    <property type="match status" value="1"/>
</dbReference>
<dbReference type="Proteomes" id="UP000241394">
    <property type="component" value="Chromosome LG13"/>
</dbReference>
<proteinExistence type="predicted"/>